<reference evidence="3" key="1">
    <citation type="journal article" date="2019" name="Int. J. Syst. Evol. Microbiol.">
        <title>The Global Catalogue of Microorganisms (GCM) 10K type strain sequencing project: providing services to taxonomists for standard genome sequencing and annotation.</title>
        <authorList>
            <consortium name="The Broad Institute Genomics Platform"/>
            <consortium name="The Broad Institute Genome Sequencing Center for Infectious Disease"/>
            <person name="Wu L."/>
            <person name="Ma J."/>
        </authorList>
    </citation>
    <scope>NUCLEOTIDE SEQUENCE [LARGE SCALE GENOMIC DNA]</scope>
    <source>
        <strain evidence="3">JCM 4376</strain>
    </source>
</reference>
<organism evidence="2 3">
    <name type="scientific">Streptomyces gelaticus</name>
    <dbReference type="NCBI Taxonomy" id="285446"/>
    <lineage>
        <taxon>Bacteria</taxon>
        <taxon>Bacillati</taxon>
        <taxon>Actinomycetota</taxon>
        <taxon>Actinomycetes</taxon>
        <taxon>Kitasatosporales</taxon>
        <taxon>Streptomycetaceae</taxon>
        <taxon>Streptomyces</taxon>
    </lineage>
</organism>
<keyword evidence="3" id="KW-1185">Reference proteome</keyword>
<sequence length="63" mass="6832">MRPGYIRAGAWVFGREVVSPLEKIAGRRAELDELAQALAKQLAEADAEREELAVAKRVAAPSV</sequence>
<feature type="coiled-coil region" evidence="1">
    <location>
        <begin position="28"/>
        <end position="58"/>
    </location>
</feature>
<name>A0ABQ2W260_9ACTN</name>
<evidence type="ECO:0000313" key="3">
    <source>
        <dbReference type="Proteomes" id="UP000660675"/>
    </source>
</evidence>
<gene>
    <name evidence="2" type="ORF">GCM10015535_41460</name>
</gene>
<evidence type="ECO:0000313" key="2">
    <source>
        <dbReference type="EMBL" id="GGV89016.1"/>
    </source>
</evidence>
<evidence type="ECO:0000256" key="1">
    <source>
        <dbReference type="SAM" id="Coils"/>
    </source>
</evidence>
<dbReference type="Proteomes" id="UP000660675">
    <property type="component" value="Unassembled WGS sequence"/>
</dbReference>
<keyword evidence="1" id="KW-0175">Coiled coil</keyword>
<comment type="caution">
    <text evidence="2">The sequence shown here is derived from an EMBL/GenBank/DDBJ whole genome shotgun (WGS) entry which is preliminary data.</text>
</comment>
<proteinExistence type="predicted"/>
<accession>A0ABQ2W260</accession>
<protein>
    <submittedName>
        <fullName evidence="2">Uncharacterized protein</fullName>
    </submittedName>
</protein>
<dbReference type="EMBL" id="BMTF01000014">
    <property type="protein sequence ID" value="GGV89016.1"/>
    <property type="molecule type" value="Genomic_DNA"/>
</dbReference>